<proteinExistence type="predicted"/>
<accession>E3M2W9</accession>
<sequence length="228" mass="25375">MSIRIKTFFIVLVLVIGASQADNGCVQQENCTLTVDDPGINTKNCKGFTMHECDCVQRRSIHFEFDCHCCKTQTRERRNVPLEAMFGLKTYVLPTDPPTERIGTTLIRTTTTGHPTTQKSVIQFQKLRKAKNDCGKLKFASSMTYKAGVATSMDIISSKTVRATHATTPINCWNLCRYNILSGNETCTAVGFIEENAQTFKNDCYILSESPVNSTGSDISVDIYEVCI</sequence>
<dbReference type="FunCoup" id="E3M2W9">
    <property type="interactions" value="1080"/>
</dbReference>
<keyword evidence="2" id="KW-1185">Reference proteome</keyword>
<dbReference type="HOGENOM" id="CLU_1422589_0_0_1"/>
<dbReference type="OrthoDB" id="5837672at2759"/>
<dbReference type="Proteomes" id="UP000008281">
    <property type="component" value="Unassembled WGS sequence"/>
</dbReference>
<dbReference type="CTD" id="9821381"/>
<dbReference type="GeneID" id="9821381"/>
<protein>
    <submittedName>
        <fullName evidence="1">Uncharacterized protein</fullName>
    </submittedName>
</protein>
<organism evidence="2">
    <name type="scientific">Caenorhabditis remanei</name>
    <name type="common">Caenorhabditis vulgaris</name>
    <dbReference type="NCBI Taxonomy" id="31234"/>
    <lineage>
        <taxon>Eukaryota</taxon>
        <taxon>Metazoa</taxon>
        <taxon>Ecdysozoa</taxon>
        <taxon>Nematoda</taxon>
        <taxon>Chromadorea</taxon>
        <taxon>Rhabditida</taxon>
        <taxon>Rhabditina</taxon>
        <taxon>Rhabditomorpha</taxon>
        <taxon>Rhabditoidea</taxon>
        <taxon>Rhabditidae</taxon>
        <taxon>Peloderinae</taxon>
        <taxon>Caenorhabditis</taxon>
    </lineage>
</organism>
<dbReference type="KEGG" id="crq:GCK72_023770"/>
<dbReference type="EMBL" id="DS268422">
    <property type="protein sequence ID" value="EFO89772.1"/>
    <property type="molecule type" value="Genomic_DNA"/>
</dbReference>
<evidence type="ECO:0000313" key="1">
    <source>
        <dbReference type="EMBL" id="EFO89772.1"/>
    </source>
</evidence>
<dbReference type="AlphaFoldDB" id="E3M2W9"/>
<dbReference type="OMA" id="NCWNLCR"/>
<reference evidence="1" key="1">
    <citation type="submission" date="2007-07" db="EMBL/GenBank/DDBJ databases">
        <title>PCAP assembly of the Caenorhabditis remanei genome.</title>
        <authorList>
            <consortium name="The Caenorhabditis remanei Sequencing Consortium"/>
            <person name="Wilson R.K."/>
        </authorList>
    </citation>
    <scope>NUCLEOTIDE SEQUENCE [LARGE SCALE GENOMIC DNA]</scope>
    <source>
        <strain evidence="1">PB4641</strain>
    </source>
</reference>
<dbReference type="RefSeq" id="XP_003109630.2">
    <property type="nucleotide sequence ID" value="XM_003109582.2"/>
</dbReference>
<name>E3M2W9_CAERE</name>
<evidence type="ECO:0000313" key="2">
    <source>
        <dbReference type="Proteomes" id="UP000008281"/>
    </source>
</evidence>
<dbReference type="eggNOG" id="ENOG502THCC">
    <property type="taxonomic scope" value="Eukaryota"/>
</dbReference>
<gene>
    <name evidence="1" type="ORF">CRE_07493</name>
</gene>